<keyword evidence="3" id="KW-0808">Transferase</keyword>
<dbReference type="PRINTS" id="PR01243">
    <property type="entry name" value="NUCDPKINASE"/>
</dbReference>
<feature type="binding site" evidence="7">
    <location>
        <position position="255"/>
    </location>
    <ligand>
        <name>ATP</name>
        <dbReference type="ChEBI" id="CHEBI:30616"/>
    </ligand>
</feature>
<dbReference type="EMBL" id="JANBUM010000379">
    <property type="protein sequence ID" value="KAJ2777944.1"/>
    <property type="molecule type" value="Genomic_DNA"/>
</dbReference>
<keyword evidence="5" id="KW-0418">Kinase</keyword>
<feature type="binding site" evidence="7">
    <location>
        <position position="172"/>
    </location>
    <ligand>
        <name>ATP</name>
        <dbReference type="ChEBI" id="CHEBI:30616"/>
    </ligand>
</feature>
<dbReference type="PANTHER" id="PTHR46161">
    <property type="entry name" value="NUCLEOSIDE DIPHOSPHATE KINASE"/>
    <property type="match status" value="1"/>
</dbReference>
<dbReference type="GO" id="GO:0006241">
    <property type="term" value="P:CTP biosynthetic process"/>
    <property type="evidence" value="ECO:0007669"/>
    <property type="project" value="InterPro"/>
</dbReference>
<evidence type="ECO:0000256" key="2">
    <source>
        <dbReference type="ARBA" id="ARBA00017632"/>
    </source>
</evidence>
<dbReference type="GO" id="GO:0006183">
    <property type="term" value="P:GTP biosynthetic process"/>
    <property type="evidence" value="ECO:0007669"/>
    <property type="project" value="InterPro"/>
</dbReference>
<feature type="domain" description="Nucleoside diphosphate kinase-like" evidence="10">
    <location>
        <begin position="11"/>
        <end position="150"/>
    </location>
</feature>
<dbReference type="InterPro" id="IPR036850">
    <property type="entry name" value="NDK-like_dom_sf"/>
</dbReference>
<dbReference type="GO" id="GO:0006228">
    <property type="term" value="P:UTP biosynthetic process"/>
    <property type="evidence" value="ECO:0007669"/>
    <property type="project" value="InterPro"/>
</dbReference>
<dbReference type="Proteomes" id="UP001140172">
    <property type="component" value="Unassembled WGS sequence"/>
</dbReference>
<dbReference type="CDD" id="cd04413">
    <property type="entry name" value="NDPk_I"/>
    <property type="match status" value="1"/>
</dbReference>
<name>A0A9W8H3M9_9FUNG</name>
<keyword evidence="12" id="KW-1185">Reference proteome</keyword>
<feature type="active site" description="Pros-phosphohistidine intermediate" evidence="7">
    <location>
        <position position="282"/>
    </location>
</feature>
<feature type="region of interest" description="Disordered" evidence="9">
    <location>
        <begin position="746"/>
        <end position="765"/>
    </location>
</feature>
<feature type="compositionally biased region" description="Basic residues" evidence="9">
    <location>
        <begin position="349"/>
        <end position="365"/>
    </location>
</feature>
<dbReference type="OrthoDB" id="2162449at2759"/>
<feature type="non-terminal residue" evidence="11">
    <location>
        <position position="765"/>
    </location>
</feature>
<feature type="region of interest" description="Disordered" evidence="9">
    <location>
        <begin position="303"/>
        <end position="456"/>
    </location>
</feature>
<evidence type="ECO:0000256" key="3">
    <source>
        <dbReference type="ARBA" id="ARBA00022679"/>
    </source>
</evidence>
<comment type="caution">
    <text evidence="7">Lacks conserved residue(s) required for the propagation of feature annotation.</text>
</comment>
<evidence type="ECO:0000256" key="8">
    <source>
        <dbReference type="RuleBase" id="RU004011"/>
    </source>
</evidence>
<dbReference type="GO" id="GO:0005524">
    <property type="term" value="F:ATP binding"/>
    <property type="evidence" value="ECO:0007669"/>
    <property type="project" value="UniProtKB-KW"/>
</dbReference>
<keyword evidence="4" id="KW-0547">Nucleotide-binding</keyword>
<dbReference type="InterPro" id="IPR001564">
    <property type="entry name" value="Nucleoside_diP_kinase"/>
</dbReference>
<comment type="similarity">
    <text evidence="1 7 8">Belongs to the NDK family.</text>
</comment>
<feature type="compositionally biased region" description="Polar residues" evidence="9">
    <location>
        <begin position="312"/>
        <end position="328"/>
    </location>
</feature>
<evidence type="ECO:0000256" key="6">
    <source>
        <dbReference type="ARBA" id="ARBA00022840"/>
    </source>
</evidence>
<feature type="domain" description="Nucleoside diphosphate kinase-like" evidence="10">
    <location>
        <begin position="164"/>
        <end position="304"/>
    </location>
</feature>
<dbReference type="GO" id="GO:0004550">
    <property type="term" value="F:nucleoside diphosphate kinase activity"/>
    <property type="evidence" value="ECO:0007669"/>
    <property type="project" value="InterPro"/>
</dbReference>
<dbReference type="AlphaFoldDB" id="A0A9W8H3M9"/>
<gene>
    <name evidence="11" type="ORF">GGI15_004337</name>
</gene>
<dbReference type="Gene3D" id="3.30.70.141">
    <property type="entry name" value="Nucleoside diphosphate kinase-like domain"/>
    <property type="match status" value="3"/>
</dbReference>
<feature type="compositionally biased region" description="Low complexity" evidence="9">
    <location>
        <begin position="329"/>
        <end position="342"/>
    </location>
</feature>
<accession>A0A9W8H3M9</accession>
<sequence>MSDDSDSNDSANRTFAIVKPDALTPFKYQQIDALIKLNEFQIVRQKLVWLTKSQADALFPEKIGDSDYQDWIDYITCAPSLVLELARENAALFWHITMGLGDSPDGSSCDSDSIRGILAIDKIRNAVDGSGEPEDAVKQLALVFSDSVPEIPYDNFLMQHSVDAHSTLALIKPDVSPNAEAVSQIIRRITARGYKIKDRVEIQLTKAQASAFYAEHAGKPFFDGLIAHMTSGPVIALLVDGDDVIRGWRTMIGPTNPDVARSEAPQSIRAHLGESGPRNAVHGSDSAESALRELSFFFSPRIQQQEEEQEDVSQSKPQNPSAIENSEQASAEAAPVVSAAGAGEDEEKKKKKRNKKSKRNNKRKQTVSSVAGDAVSASKTAETTTTTTAVQSDNSDNEAVPSVPEQPEGPTVVGDAAESAGNNVVQDSADGVVPDSAEAQISVAEENVVTQQPAEETVVEPVSVAAIEKPTEKSDDPVLAQSTEPVVSSVEKSVEEPVAKPADKSAAESAVEPPAEPEVESDTEQVAKSPSVPDTLALARELLKPFEPTNERTFGLIKPDAYPRYYKQIITQAIEKGFTIVVQEEVQLTAEAAEEIYRDMSTYPIFPRIINFVTSGPALALVLEGIDAISAWRSLVGPTNSRTAKIEARSSLRAKYGMDAQKNAVHASKDKDDALESVNAVFFNLLGGNFRKLLPTDDPLAAAVSSQQNSDIGSAQTTPLALPASIIPEEQPATPADNTTAAIAQPSNVAETPVSTDVLPVPEEP</sequence>
<feature type="region of interest" description="Disordered" evidence="9">
    <location>
        <begin position="468"/>
        <end position="531"/>
    </location>
</feature>
<evidence type="ECO:0000256" key="9">
    <source>
        <dbReference type="SAM" id="MobiDB-lite"/>
    </source>
</evidence>
<feature type="binding site" evidence="7">
    <location>
        <position position="279"/>
    </location>
    <ligand>
        <name>ATP</name>
        <dbReference type="ChEBI" id="CHEBI:30616"/>
    </ligand>
</feature>
<evidence type="ECO:0000256" key="7">
    <source>
        <dbReference type="PROSITE-ProRule" id="PRU00706"/>
    </source>
</evidence>
<feature type="binding site" evidence="7">
    <location>
        <position position="269"/>
    </location>
    <ligand>
        <name>ATP</name>
        <dbReference type="ChEBI" id="CHEBI:30616"/>
    </ligand>
</feature>
<reference evidence="11" key="1">
    <citation type="submission" date="2022-07" db="EMBL/GenBank/DDBJ databases">
        <title>Phylogenomic reconstructions and comparative analyses of Kickxellomycotina fungi.</title>
        <authorList>
            <person name="Reynolds N.K."/>
            <person name="Stajich J.E."/>
            <person name="Barry K."/>
            <person name="Grigoriev I.V."/>
            <person name="Crous P."/>
            <person name="Smith M.E."/>
        </authorList>
    </citation>
    <scope>NUCLEOTIDE SEQUENCE</scope>
    <source>
        <strain evidence="11">BCRC 34489</strain>
    </source>
</reference>
<feature type="active site" description="Pros-phosphohistidine intermediate" evidence="7">
    <location>
        <position position="666"/>
    </location>
</feature>
<feature type="compositionally biased region" description="Basic and acidic residues" evidence="9">
    <location>
        <begin position="492"/>
        <end position="506"/>
    </location>
</feature>
<dbReference type="InterPro" id="IPR034907">
    <property type="entry name" value="NDK-like_dom"/>
</dbReference>
<feature type="domain" description="Nucleoside diphosphate kinase-like" evidence="10">
    <location>
        <begin position="550"/>
        <end position="690"/>
    </location>
</feature>
<comment type="caution">
    <text evidence="11">The sequence shown here is derived from an EMBL/GenBank/DDBJ whole genome shotgun (WGS) entry which is preliminary data.</text>
</comment>
<dbReference type="PANTHER" id="PTHR46161:SF3">
    <property type="entry name" value="NUCLEOSIDE DIPHOSPHATE KINASE DDB_G0292928-RELATED"/>
    <property type="match status" value="1"/>
</dbReference>
<evidence type="ECO:0000313" key="12">
    <source>
        <dbReference type="Proteomes" id="UP001140172"/>
    </source>
</evidence>
<feature type="binding site" evidence="7">
    <location>
        <position position="249"/>
    </location>
    <ligand>
        <name>ATP</name>
        <dbReference type="ChEBI" id="CHEBI:30616"/>
    </ligand>
</feature>
<feature type="compositionally biased region" description="Low complexity" evidence="9">
    <location>
        <begin position="367"/>
        <end position="389"/>
    </location>
</feature>
<feature type="compositionally biased region" description="Low complexity" evidence="9">
    <location>
        <begin position="482"/>
        <end position="491"/>
    </location>
</feature>
<evidence type="ECO:0000256" key="5">
    <source>
        <dbReference type="ARBA" id="ARBA00022777"/>
    </source>
</evidence>
<proteinExistence type="inferred from homology"/>
<evidence type="ECO:0000256" key="1">
    <source>
        <dbReference type="ARBA" id="ARBA00008142"/>
    </source>
</evidence>
<keyword evidence="6" id="KW-0067">ATP-binding</keyword>
<organism evidence="11 12">
    <name type="scientific">Coemansia interrupta</name>
    <dbReference type="NCBI Taxonomy" id="1126814"/>
    <lineage>
        <taxon>Eukaryota</taxon>
        <taxon>Fungi</taxon>
        <taxon>Fungi incertae sedis</taxon>
        <taxon>Zoopagomycota</taxon>
        <taxon>Kickxellomycotina</taxon>
        <taxon>Kickxellomycetes</taxon>
        <taxon>Kickxellales</taxon>
        <taxon>Kickxellaceae</taxon>
        <taxon>Coemansia</taxon>
    </lineage>
</organism>
<dbReference type="SMART" id="SM00562">
    <property type="entry name" value="NDK"/>
    <property type="match status" value="3"/>
</dbReference>
<dbReference type="Pfam" id="PF00334">
    <property type="entry name" value="NDK"/>
    <property type="match status" value="3"/>
</dbReference>
<protein>
    <recommendedName>
        <fullName evidence="2">Nucleoside diphosphate kinase</fullName>
    </recommendedName>
</protein>
<feature type="compositionally biased region" description="Polar residues" evidence="9">
    <location>
        <begin position="746"/>
        <end position="755"/>
    </location>
</feature>
<dbReference type="PROSITE" id="PS51374">
    <property type="entry name" value="NDPK_LIKE"/>
    <property type="match status" value="3"/>
</dbReference>
<dbReference type="SUPFAM" id="SSF54919">
    <property type="entry name" value="Nucleoside diphosphate kinase, NDK"/>
    <property type="match status" value="3"/>
</dbReference>
<feature type="binding site" evidence="7">
    <location>
        <position position="221"/>
    </location>
    <ligand>
        <name>ATP</name>
        <dbReference type="ChEBI" id="CHEBI:30616"/>
    </ligand>
</feature>
<evidence type="ECO:0000259" key="10">
    <source>
        <dbReference type="SMART" id="SM00562"/>
    </source>
</evidence>
<evidence type="ECO:0000313" key="11">
    <source>
        <dbReference type="EMBL" id="KAJ2777944.1"/>
    </source>
</evidence>
<evidence type="ECO:0000256" key="4">
    <source>
        <dbReference type="ARBA" id="ARBA00022741"/>
    </source>
</evidence>